<gene>
    <name evidence="3" type="ORF">BECKDK2373B_GA0170837_12594</name>
    <name evidence="2" type="ORF">BECKDK2373C_GA0170839_11684</name>
</gene>
<accession>A0A450TJV9</accession>
<sequence>MDWKLLFPHLGTVIVVFIGWFVVHLLNAYRDRRNKRREIRVQYLIKASHSRLLHNCLILNKIFWFVFVNYLCFESTC</sequence>
<keyword evidence="1" id="KW-1133">Transmembrane helix</keyword>
<protein>
    <submittedName>
        <fullName evidence="2">Uncharacterized protein</fullName>
    </submittedName>
</protein>
<organism evidence="2">
    <name type="scientific">Candidatus Kentrum sp. DK</name>
    <dbReference type="NCBI Taxonomy" id="2126562"/>
    <lineage>
        <taxon>Bacteria</taxon>
        <taxon>Pseudomonadati</taxon>
        <taxon>Pseudomonadota</taxon>
        <taxon>Gammaproteobacteria</taxon>
        <taxon>Candidatus Kentrum</taxon>
    </lineage>
</organism>
<evidence type="ECO:0000256" key="1">
    <source>
        <dbReference type="SAM" id="Phobius"/>
    </source>
</evidence>
<dbReference type="EMBL" id="CAADEY010000168">
    <property type="protein sequence ID" value="VFJ67662.1"/>
    <property type="molecule type" value="Genomic_DNA"/>
</dbReference>
<keyword evidence="1" id="KW-0472">Membrane</keyword>
<proteinExistence type="predicted"/>
<dbReference type="AlphaFoldDB" id="A0A450TJV9"/>
<reference evidence="2" key="1">
    <citation type="submission" date="2019-02" db="EMBL/GenBank/DDBJ databases">
        <authorList>
            <person name="Gruber-Vodicka R. H."/>
            <person name="Seah K. B. B."/>
        </authorList>
    </citation>
    <scope>NUCLEOTIDE SEQUENCE</scope>
    <source>
        <strain evidence="2">BECK_DK161</strain>
        <strain evidence="3">BECK_DK47</strain>
    </source>
</reference>
<feature type="transmembrane region" description="Helical" evidence="1">
    <location>
        <begin position="6"/>
        <end position="29"/>
    </location>
</feature>
<evidence type="ECO:0000313" key="2">
    <source>
        <dbReference type="EMBL" id="VFJ67662.1"/>
    </source>
</evidence>
<dbReference type="EMBL" id="CAADEX010000259">
    <property type="protein sequence ID" value="VFJ69924.1"/>
    <property type="molecule type" value="Genomic_DNA"/>
</dbReference>
<name>A0A450TJV9_9GAMM</name>
<evidence type="ECO:0000313" key="3">
    <source>
        <dbReference type="EMBL" id="VFJ69924.1"/>
    </source>
</evidence>
<keyword evidence="1" id="KW-0812">Transmembrane</keyword>